<organism evidence="1 2">
    <name type="scientific">Neophaeococcomyces mojaviensis</name>
    <dbReference type="NCBI Taxonomy" id="3383035"/>
    <lineage>
        <taxon>Eukaryota</taxon>
        <taxon>Fungi</taxon>
        <taxon>Dikarya</taxon>
        <taxon>Ascomycota</taxon>
        <taxon>Pezizomycotina</taxon>
        <taxon>Eurotiomycetes</taxon>
        <taxon>Chaetothyriomycetidae</taxon>
        <taxon>Chaetothyriales</taxon>
        <taxon>Chaetothyriales incertae sedis</taxon>
        <taxon>Neophaeococcomyces</taxon>
    </lineage>
</organism>
<protein>
    <submittedName>
        <fullName evidence="1">Uncharacterized protein</fullName>
    </submittedName>
</protein>
<reference evidence="1" key="1">
    <citation type="submission" date="2022-10" db="EMBL/GenBank/DDBJ databases">
        <title>Culturing micro-colonial fungi from biological soil crusts in the Mojave desert and describing Neophaeococcomyces mojavensis, and introducing the new genera and species Taxawa tesnikishii.</title>
        <authorList>
            <person name="Kurbessoian T."/>
            <person name="Stajich J.E."/>
        </authorList>
    </citation>
    <scope>NUCLEOTIDE SEQUENCE</scope>
    <source>
        <strain evidence="1">JES_112</strain>
    </source>
</reference>
<sequence>MRRLVAPLSISLQTLCLRPEVGGYRQPRPSHTANISILAMLSPAYWWSHSDTGSYLHFNYRCVAYVQPRQDGKWRHVLRWQGREFECTAGSRAQAIRWIEAWIRDQNPALSGRHSPGRVCTSAACSWRRRLKSGAGRDTRKNDRLAADGDLGRVLAEPVQDRQEDREGPCSKGLIEAVKQGPQARPLHPVSAYGRAAALCASLIRALAQACVGTYGEKDTQRSMFNPDSTEGKAVTKSANQQPSQHQEPAPGASSKACRLFQLGALVGTPAAMAVLGEAVGGFLSLVARHVTGDFGDVCAEDAEMNREAIKRGDRILSSYMVGEQTVWVITEADRSLTTVLLPSDY</sequence>
<keyword evidence="2" id="KW-1185">Reference proteome</keyword>
<dbReference type="EMBL" id="JAPDRQ010000359">
    <property type="protein sequence ID" value="KAJ9650297.1"/>
    <property type="molecule type" value="Genomic_DNA"/>
</dbReference>
<name>A0ACC2ZRT6_9EURO</name>
<gene>
    <name evidence="1" type="ORF">H2198_010397</name>
</gene>
<evidence type="ECO:0000313" key="1">
    <source>
        <dbReference type="EMBL" id="KAJ9650297.1"/>
    </source>
</evidence>
<dbReference type="Proteomes" id="UP001172386">
    <property type="component" value="Unassembled WGS sequence"/>
</dbReference>
<proteinExistence type="predicted"/>
<accession>A0ACC2ZRT6</accession>
<evidence type="ECO:0000313" key="2">
    <source>
        <dbReference type="Proteomes" id="UP001172386"/>
    </source>
</evidence>
<comment type="caution">
    <text evidence="1">The sequence shown here is derived from an EMBL/GenBank/DDBJ whole genome shotgun (WGS) entry which is preliminary data.</text>
</comment>